<sequence>MKSGTAPAQMENSDIYNNANSKEQQHIIDRSDDNLGKHTTPNAPADIMDIVIIESPKETTDDEVGVECETSVKVVGLKKQESNTSVMRSTDAAGGGRLANVLEDTGGDQYSFAEENTAVGIKQLMVLPSRTSEDFGLDAFPDEEETATKVNIPNKFEDTCTCVFHNPPSLKNTVQHQAAFVGEAAISESNGISDDEDSDSDSCCPTCQWQGVWRG</sequence>
<protein>
    <submittedName>
        <fullName evidence="2">Uncharacterized protein</fullName>
    </submittedName>
</protein>
<organism evidence="2 3">
    <name type="scientific">Ceratodon purpureus</name>
    <name type="common">Fire moss</name>
    <name type="synonym">Dicranum purpureum</name>
    <dbReference type="NCBI Taxonomy" id="3225"/>
    <lineage>
        <taxon>Eukaryota</taxon>
        <taxon>Viridiplantae</taxon>
        <taxon>Streptophyta</taxon>
        <taxon>Embryophyta</taxon>
        <taxon>Bryophyta</taxon>
        <taxon>Bryophytina</taxon>
        <taxon>Bryopsida</taxon>
        <taxon>Dicranidae</taxon>
        <taxon>Pseudoditrichales</taxon>
        <taxon>Ditrichaceae</taxon>
        <taxon>Ceratodon</taxon>
    </lineage>
</organism>
<evidence type="ECO:0000256" key="1">
    <source>
        <dbReference type="SAM" id="MobiDB-lite"/>
    </source>
</evidence>
<gene>
    <name evidence="2" type="ORF">KC19_VG171400</name>
</gene>
<dbReference type="AlphaFoldDB" id="A0A8T0HRG1"/>
<feature type="compositionally biased region" description="Polar residues" evidence="1">
    <location>
        <begin position="10"/>
        <end position="22"/>
    </location>
</feature>
<reference evidence="2" key="1">
    <citation type="submission" date="2020-06" db="EMBL/GenBank/DDBJ databases">
        <title>WGS assembly of Ceratodon purpureus strain R40.</title>
        <authorList>
            <person name="Carey S.B."/>
            <person name="Jenkins J."/>
            <person name="Shu S."/>
            <person name="Lovell J.T."/>
            <person name="Sreedasyam A."/>
            <person name="Maumus F."/>
            <person name="Tiley G.P."/>
            <person name="Fernandez-Pozo N."/>
            <person name="Barry K."/>
            <person name="Chen C."/>
            <person name="Wang M."/>
            <person name="Lipzen A."/>
            <person name="Daum C."/>
            <person name="Saski C.A."/>
            <person name="Payton A.C."/>
            <person name="Mcbreen J.C."/>
            <person name="Conrad R.E."/>
            <person name="Kollar L.M."/>
            <person name="Olsson S."/>
            <person name="Huttunen S."/>
            <person name="Landis J.B."/>
            <person name="Wickett N.J."/>
            <person name="Johnson M.G."/>
            <person name="Rensing S.A."/>
            <person name="Grimwood J."/>
            <person name="Schmutz J."/>
            <person name="Mcdaniel S.F."/>
        </authorList>
    </citation>
    <scope>NUCLEOTIDE SEQUENCE</scope>
    <source>
        <strain evidence="2">R40</strain>
    </source>
</reference>
<keyword evidence="3" id="KW-1185">Reference proteome</keyword>
<accession>A0A8T0HRG1</accession>
<evidence type="ECO:0000313" key="2">
    <source>
        <dbReference type="EMBL" id="KAG0573359.1"/>
    </source>
</evidence>
<name>A0A8T0HRG1_CERPU</name>
<feature type="compositionally biased region" description="Basic and acidic residues" evidence="1">
    <location>
        <begin position="23"/>
        <end position="36"/>
    </location>
</feature>
<dbReference type="Proteomes" id="UP000822688">
    <property type="component" value="Chromosome V"/>
</dbReference>
<feature type="region of interest" description="Disordered" evidence="1">
    <location>
        <begin position="1"/>
        <end position="43"/>
    </location>
</feature>
<evidence type="ECO:0000313" key="3">
    <source>
        <dbReference type="Proteomes" id="UP000822688"/>
    </source>
</evidence>
<proteinExistence type="predicted"/>
<dbReference type="EMBL" id="CM026426">
    <property type="protein sequence ID" value="KAG0573359.1"/>
    <property type="molecule type" value="Genomic_DNA"/>
</dbReference>
<comment type="caution">
    <text evidence="2">The sequence shown here is derived from an EMBL/GenBank/DDBJ whole genome shotgun (WGS) entry which is preliminary data.</text>
</comment>